<sequence>MKYLKASIYISSTIALCPVASFAQDWNAANQALVVDIETSVSTEQLRFLLNNKDVTSRFKQTQTGQFSYQGNGFPVPSGINTLIVYEVNLGQWLEIHNQKIKVLTRSGFKTANWTVNGSVALDAQLDADYKGDAFKPEQDRFYVGNMQLSVGSQHTRKDLSIHSQANIVGASKQENALRFSERGEQADKIDLSDYLVSVEKGKASFRVGHTGFGSNPLLVDNLSNRGVHLGYQFNSIFDIAFTQQNGSAIVGWNNFFGQRSSQHRIAASTLGVEVFPNKPGKLRVEMSYVDGQVQAIDDFAVGQVSDVEKNQGWGLRIISQLWEDRVRFDGVFASSRFTNPKDNALLLEDEFQLVSVEQTTDQAYQVNLDLDLITQNEQGTRLFTVSLNLGQDKIDALYRVIAAGPSADQKIERLGLRGDLASGQWQYGFTETENNIDHLPTILTSNTKSHSLNYNVDLANAFQSETFEVNNYLPSLNVNLQKVHQMAINMPDTEFSDFNGDSHLPDQVTKILELSANWSFNTYAVGYNLSYSNQDNRQIGRQQADFSLINHSISQSLQMFESLTLNLDLGRARNFDHENNTAFYNNNAALVMSYGFSSDWRINLGSSLNKDYDNFGLSTSNALTLNMGVDHQWSFNLYGRDVPGQWYLRYAKQRNKSEENIFAFNTFTQDWNITSGISLTF</sequence>
<feature type="chain" id="PRO_5003901191" evidence="1">
    <location>
        <begin position="24"/>
        <end position="682"/>
    </location>
</feature>
<dbReference type="STRING" id="493475.GARC_1252"/>
<protein>
    <submittedName>
        <fullName evidence="2">Uncharacterized protein</fullName>
    </submittedName>
</protein>
<keyword evidence="3" id="KW-1185">Reference proteome</keyword>
<proteinExistence type="predicted"/>
<comment type="caution">
    <text evidence="2">The sequence shown here is derived from an EMBL/GenBank/DDBJ whole genome shotgun (WGS) entry which is preliminary data.</text>
</comment>
<evidence type="ECO:0000313" key="2">
    <source>
        <dbReference type="EMBL" id="GAC18232.1"/>
    </source>
</evidence>
<dbReference type="Proteomes" id="UP000006327">
    <property type="component" value="Unassembled WGS sequence"/>
</dbReference>
<dbReference type="OrthoDB" id="568240at2"/>
<dbReference type="eggNOG" id="ENOG50313QD">
    <property type="taxonomic scope" value="Bacteria"/>
</dbReference>
<accession>K6YJ82</accession>
<dbReference type="EMBL" id="BAEO01000015">
    <property type="protein sequence ID" value="GAC18232.1"/>
    <property type="molecule type" value="Genomic_DNA"/>
</dbReference>
<reference evidence="2 3" key="1">
    <citation type="journal article" date="2017" name="Antonie Van Leeuwenhoek">
        <title>Rhizobium rhizosphaerae sp. nov., a novel species isolated from rice rhizosphere.</title>
        <authorList>
            <person name="Zhao J.J."/>
            <person name="Zhang J."/>
            <person name="Zhang R.J."/>
            <person name="Zhang C.W."/>
            <person name="Yin H.Q."/>
            <person name="Zhang X.X."/>
        </authorList>
    </citation>
    <scope>NUCLEOTIDE SEQUENCE [LARGE SCALE GENOMIC DNA]</scope>
    <source>
        <strain evidence="2 3">BSs20135</strain>
    </source>
</reference>
<organism evidence="2 3">
    <name type="scientific">Paraglaciecola arctica BSs20135</name>
    <dbReference type="NCBI Taxonomy" id="493475"/>
    <lineage>
        <taxon>Bacteria</taxon>
        <taxon>Pseudomonadati</taxon>
        <taxon>Pseudomonadota</taxon>
        <taxon>Gammaproteobacteria</taxon>
        <taxon>Alteromonadales</taxon>
        <taxon>Alteromonadaceae</taxon>
        <taxon>Paraglaciecola</taxon>
    </lineage>
</organism>
<dbReference type="RefSeq" id="WP_007617869.1">
    <property type="nucleotide sequence ID" value="NZ_BAEO01000015.1"/>
</dbReference>
<gene>
    <name evidence="2" type="ORF">GARC_1252</name>
</gene>
<evidence type="ECO:0000256" key="1">
    <source>
        <dbReference type="SAM" id="SignalP"/>
    </source>
</evidence>
<keyword evidence="1" id="KW-0732">Signal</keyword>
<name>K6YJ82_9ALTE</name>
<dbReference type="AlphaFoldDB" id="K6YJ82"/>
<evidence type="ECO:0000313" key="3">
    <source>
        <dbReference type="Proteomes" id="UP000006327"/>
    </source>
</evidence>
<feature type="signal peptide" evidence="1">
    <location>
        <begin position="1"/>
        <end position="23"/>
    </location>
</feature>